<reference evidence="1 2" key="1">
    <citation type="journal article" date="2021" name="Hortic Res">
        <title>Chromosome-scale assembly of the Dendrobium chrysotoxum genome enhances the understanding of orchid evolution.</title>
        <authorList>
            <person name="Zhang Y."/>
            <person name="Zhang G.Q."/>
            <person name="Zhang D."/>
            <person name="Liu X.D."/>
            <person name="Xu X.Y."/>
            <person name="Sun W.H."/>
            <person name="Yu X."/>
            <person name="Zhu X."/>
            <person name="Wang Z.W."/>
            <person name="Zhao X."/>
            <person name="Zhong W.Y."/>
            <person name="Chen H."/>
            <person name="Yin W.L."/>
            <person name="Huang T."/>
            <person name="Niu S.C."/>
            <person name="Liu Z.J."/>
        </authorList>
    </citation>
    <scope>NUCLEOTIDE SEQUENCE [LARGE SCALE GENOMIC DNA]</scope>
    <source>
        <strain evidence="1">Lindl</strain>
    </source>
</reference>
<dbReference type="Proteomes" id="UP000775213">
    <property type="component" value="Unassembled WGS sequence"/>
</dbReference>
<evidence type="ECO:0000313" key="2">
    <source>
        <dbReference type="Proteomes" id="UP000775213"/>
    </source>
</evidence>
<accession>A0AAV7HGV5</accession>
<gene>
    <name evidence="1" type="ORF">IEQ34_004603</name>
</gene>
<comment type="caution">
    <text evidence="1">The sequence shown here is derived from an EMBL/GenBank/DDBJ whole genome shotgun (WGS) entry which is preliminary data.</text>
</comment>
<proteinExistence type="predicted"/>
<dbReference type="AlphaFoldDB" id="A0AAV7HGV5"/>
<protein>
    <submittedName>
        <fullName evidence="1">Uncharacterized protein</fullName>
    </submittedName>
</protein>
<sequence>MKVTQADFKKAKEKIMFKKAESQKWKCKRAEGRAGHAILAGSLEFEFACLRETAGRWGGRMCLREIIGVWVGSSSDTCKKTGTLPRGLHKVELLEAGVDGGRALRQRQLDPDDDKGQMNKSLVGGRRACDSVVKAGMDWSSFLSMQKMRLMFLFA</sequence>
<name>A0AAV7HGV5_DENCH</name>
<organism evidence="1 2">
    <name type="scientific">Dendrobium chrysotoxum</name>
    <name type="common">Orchid</name>
    <dbReference type="NCBI Taxonomy" id="161865"/>
    <lineage>
        <taxon>Eukaryota</taxon>
        <taxon>Viridiplantae</taxon>
        <taxon>Streptophyta</taxon>
        <taxon>Embryophyta</taxon>
        <taxon>Tracheophyta</taxon>
        <taxon>Spermatophyta</taxon>
        <taxon>Magnoliopsida</taxon>
        <taxon>Liliopsida</taxon>
        <taxon>Asparagales</taxon>
        <taxon>Orchidaceae</taxon>
        <taxon>Epidendroideae</taxon>
        <taxon>Malaxideae</taxon>
        <taxon>Dendrobiinae</taxon>
        <taxon>Dendrobium</taxon>
    </lineage>
</organism>
<dbReference type="EMBL" id="JAGFBR010000005">
    <property type="protein sequence ID" value="KAH0467365.1"/>
    <property type="molecule type" value="Genomic_DNA"/>
</dbReference>
<evidence type="ECO:0000313" key="1">
    <source>
        <dbReference type="EMBL" id="KAH0467365.1"/>
    </source>
</evidence>
<keyword evidence="2" id="KW-1185">Reference proteome</keyword>